<gene>
    <name evidence="2" type="ORF">H0235_006554</name>
</gene>
<accession>A0A834UAN4</accession>
<keyword evidence="3" id="KW-1185">Reference proteome</keyword>
<proteinExistence type="predicted"/>
<reference evidence="2" key="1">
    <citation type="journal article" date="2020" name="G3 (Bethesda)">
        <title>High-Quality Assemblies for Three Invasive Social Wasps from the &lt;i&gt;Vespula&lt;/i&gt; Genus.</title>
        <authorList>
            <person name="Harrop T.W.R."/>
            <person name="Guhlin J."/>
            <person name="McLaughlin G.M."/>
            <person name="Permina E."/>
            <person name="Stockwell P."/>
            <person name="Gilligan J."/>
            <person name="Le Lec M.F."/>
            <person name="Gruber M.A.M."/>
            <person name="Quinn O."/>
            <person name="Lovegrove M."/>
            <person name="Duncan E.J."/>
            <person name="Remnant E.J."/>
            <person name="Van Eeckhoven J."/>
            <person name="Graham B."/>
            <person name="Knapp R.A."/>
            <person name="Langford K.W."/>
            <person name="Kronenberg Z."/>
            <person name="Press M.O."/>
            <person name="Eacker S.M."/>
            <person name="Wilson-Rankin E.E."/>
            <person name="Purcell J."/>
            <person name="Lester P.J."/>
            <person name="Dearden P.K."/>
        </authorList>
    </citation>
    <scope>NUCLEOTIDE SEQUENCE</scope>
    <source>
        <strain evidence="2">Volc-1</strain>
    </source>
</reference>
<comment type="caution">
    <text evidence="2">The sequence shown here is derived from an EMBL/GenBank/DDBJ whole genome shotgun (WGS) entry which is preliminary data.</text>
</comment>
<sequence>MIVMLVNILTGWRLARGDWKIDFLKNTTTPGVASVNRKPLSIGDKSNGLQKGSSGLAAEECRPSMPREDALYNVQTLACKYVAIENSTLLRRWYPYISLSK</sequence>
<dbReference type="EMBL" id="JACSDY010000005">
    <property type="protein sequence ID" value="KAF7426860.1"/>
    <property type="molecule type" value="Genomic_DNA"/>
</dbReference>
<evidence type="ECO:0000313" key="3">
    <source>
        <dbReference type="Proteomes" id="UP000600918"/>
    </source>
</evidence>
<feature type="region of interest" description="Disordered" evidence="1">
    <location>
        <begin position="35"/>
        <end position="58"/>
    </location>
</feature>
<evidence type="ECO:0000313" key="2">
    <source>
        <dbReference type="EMBL" id="KAF7426860.1"/>
    </source>
</evidence>
<dbReference type="Proteomes" id="UP000600918">
    <property type="component" value="Unassembled WGS sequence"/>
</dbReference>
<dbReference type="AlphaFoldDB" id="A0A834UAN4"/>
<evidence type="ECO:0000256" key="1">
    <source>
        <dbReference type="SAM" id="MobiDB-lite"/>
    </source>
</evidence>
<protein>
    <submittedName>
        <fullName evidence="2">Uncharacterized protein</fullName>
    </submittedName>
</protein>
<name>A0A834UAN4_VESPE</name>
<organism evidence="2 3">
    <name type="scientific">Vespula pensylvanica</name>
    <name type="common">Western yellow jacket</name>
    <name type="synonym">Wasp</name>
    <dbReference type="NCBI Taxonomy" id="30213"/>
    <lineage>
        <taxon>Eukaryota</taxon>
        <taxon>Metazoa</taxon>
        <taxon>Ecdysozoa</taxon>
        <taxon>Arthropoda</taxon>
        <taxon>Hexapoda</taxon>
        <taxon>Insecta</taxon>
        <taxon>Pterygota</taxon>
        <taxon>Neoptera</taxon>
        <taxon>Endopterygota</taxon>
        <taxon>Hymenoptera</taxon>
        <taxon>Apocrita</taxon>
        <taxon>Aculeata</taxon>
        <taxon>Vespoidea</taxon>
        <taxon>Vespidae</taxon>
        <taxon>Vespinae</taxon>
        <taxon>Vespula</taxon>
    </lineage>
</organism>